<organism evidence="1 2">
    <name type="scientific">Panagrolaimus sp. PS1159</name>
    <dbReference type="NCBI Taxonomy" id="55785"/>
    <lineage>
        <taxon>Eukaryota</taxon>
        <taxon>Metazoa</taxon>
        <taxon>Ecdysozoa</taxon>
        <taxon>Nematoda</taxon>
        <taxon>Chromadorea</taxon>
        <taxon>Rhabditida</taxon>
        <taxon>Tylenchina</taxon>
        <taxon>Panagrolaimomorpha</taxon>
        <taxon>Panagrolaimoidea</taxon>
        <taxon>Panagrolaimidae</taxon>
        <taxon>Panagrolaimus</taxon>
    </lineage>
</organism>
<reference evidence="2" key="1">
    <citation type="submission" date="2022-11" db="UniProtKB">
        <authorList>
            <consortium name="WormBaseParasite"/>
        </authorList>
    </citation>
    <scope>IDENTIFICATION</scope>
</reference>
<dbReference type="Proteomes" id="UP000887580">
    <property type="component" value="Unplaced"/>
</dbReference>
<accession>A0AC35FKP9</accession>
<evidence type="ECO:0000313" key="2">
    <source>
        <dbReference type="WBParaSite" id="PS1159_v2.g18478.t1"/>
    </source>
</evidence>
<name>A0AC35FKP9_9BILA</name>
<sequence>MAFTNDFVASSLAFPKQNTSLSSLFVSPKKVIFAAFGSSRLLCFDQVFGHIVNVTKDKQPTFTCAGVLAFTPFPDDGEIIDIKVNADLTKGVLIGKRYVYCFSIPDIRGINHRATSSSDIMENKIPVTLQTLGAIPNNQNILKVTWLSSTATKRTYQFADFIGILYADSTISVIDVKYPQKEHRIDCKFVIHGSIKEEQFKGFGLSKVIVSFDFGPCFVDKNFITIFAIDNESEIYYTSLSTLSTSIKVNPIIGPVCFKNGNMNLEPMDMTFLKHPHADSLSLFALALDNGTVSHLLACPINDWVYMLTGNECLSFYVQDSVSLHLKTFFRIINDYSAPGEYMIFTPESVYMISTLPWLTEMIRLLQQDSYVPKDPLTLACHIFQLVSGNGIFRSAAILADPPVSDDYDRYIFAIDSEGQVHHRLVLKLFQPAPTTSHLIPSKLYTNEETFITAAPLPADIPKMKNDTNLSYEDSLNLFSEIFKKLIDLASNNVALTHDVIKKSEAISTLNVKLLAEDELLLKRIVDVADKNRSLQPRIQEYSEISEKLIKRCDRVYSNIPREKLTDWHIENESRLYKTKKSIQNALTEARDASMNAILLRSEHVRRQPSFQPSVSAARFMLTKNGITAEDLKKEVDKLSEKVVKLSTIAEYAKRMVC</sequence>
<evidence type="ECO:0000313" key="1">
    <source>
        <dbReference type="Proteomes" id="UP000887580"/>
    </source>
</evidence>
<protein>
    <submittedName>
        <fullName evidence="2">Nuclear pore complex protein Nup88</fullName>
    </submittedName>
</protein>
<dbReference type="WBParaSite" id="PS1159_v2.g18478.t1">
    <property type="protein sequence ID" value="PS1159_v2.g18478.t1"/>
    <property type="gene ID" value="PS1159_v2.g18478"/>
</dbReference>
<proteinExistence type="predicted"/>